<keyword evidence="2" id="KW-1185">Reference proteome</keyword>
<name>A0A073ITJ5_9BACT</name>
<evidence type="ECO:0000313" key="2">
    <source>
        <dbReference type="Proteomes" id="UP000027665"/>
    </source>
</evidence>
<dbReference type="InterPro" id="IPR036291">
    <property type="entry name" value="NAD(P)-bd_dom_sf"/>
</dbReference>
<organism evidence="1 2">
    <name type="scientific">Synergistes jonesii</name>
    <dbReference type="NCBI Taxonomy" id="2754"/>
    <lineage>
        <taxon>Bacteria</taxon>
        <taxon>Thermotogati</taxon>
        <taxon>Synergistota</taxon>
        <taxon>Synergistia</taxon>
        <taxon>Synergistales</taxon>
        <taxon>Synergistaceae</taxon>
        <taxon>Synergistes</taxon>
    </lineage>
</organism>
<dbReference type="AlphaFoldDB" id="A0A073ITJ5"/>
<gene>
    <name evidence="1" type="ORF">EH55_12290</name>
</gene>
<reference evidence="1 2" key="1">
    <citation type="submission" date="2014-04" db="EMBL/GenBank/DDBJ databases">
        <title>Draft Genome Sequence of Synergistes jonesii.</title>
        <authorList>
            <person name="Coil D.A."/>
            <person name="Eisen J.A."/>
            <person name="Holland-Moritz H.E."/>
        </authorList>
    </citation>
    <scope>NUCLEOTIDE SEQUENCE [LARGE SCALE GENOMIC DNA]</scope>
    <source>
        <strain evidence="1 2">78-1</strain>
    </source>
</reference>
<sequence length="180" mass="19011">MQQQRRRNKKIFLPFAPRDISRLLPLLEGGDIFFTEREEGSGALEGAPGGAFSCVGKCVAVAFTLEAIAPAVVACAEALGGIDRLVFAPGLSAHGRLLLDLSYDELTEHTAAINALFALCGCALPYMLGRGDAEIIIALPHEEENCISRIYRAATRAAAESLGEELVGCGVNVRLIGAGL</sequence>
<dbReference type="OrthoDB" id="5850at2"/>
<dbReference type="RefSeq" id="WP_037974428.1">
    <property type="nucleotide sequence ID" value="NZ_JMKI01000006.1"/>
</dbReference>
<protein>
    <submittedName>
        <fullName evidence="1">Uncharacterized protein</fullName>
    </submittedName>
</protein>
<dbReference type="EMBL" id="JMKI01000006">
    <property type="protein sequence ID" value="KEJ93079.1"/>
    <property type="molecule type" value="Genomic_DNA"/>
</dbReference>
<proteinExistence type="predicted"/>
<evidence type="ECO:0000313" key="1">
    <source>
        <dbReference type="EMBL" id="KEJ93079.1"/>
    </source>
</evidence>
<dbReference type="Proteomes" id="UP000027665">
    <property type="component" value="Unassembled WGS sequence"/>
</dbReference>
<dbReference type="STRING" id="2754.EH55_12290"/>
<dbReference type="SUPFAM" id="SSF51735">
    <property type="entry name" value="NAD(P)-binding Rossmann-fold domains"/>
    <property type="match status" value="1"/>
</dbReference>
<dbReference type="GeneID" id="90982743"/>
<comment type="caution">
    <text evidence="1">The sequence shown here is derived from an EMBL/GenBank/DDBJ whole genome shotgun (WGS) entry which is preliminary data.</text>
</comment>
<accession>A0A073ITJ5</accession>